<organism evidence="2 3">
    <name type="scientific">Marmota monax</name>
    <name type="common">Woodchuck</name>
    <dbReference type="NCBI Taxonomy" id="9995"/>
    <lineage>
        <taxon>Eukaryota</taxon>
        <taxon>Metazoa</taxon>
        <taxon>Chordata</taxon>
        <taxon>Craniata</taxon>
        <taxon>Vertebrata</taxon>
        <taxon>Euteleostomi</taxon>
        <taxon>Mammalia</taxon>
        <taxon>Eutheria</taxon>
        <taxon>Euarchontoglires</taxon>
        <taxon>Glires</taxon>
        <taxon>Rodentia</taxon>
        <taxon>Sciuromorpha</taxon>
        <taxon>Sciuridae</taxon>
        <taxon>Xerinae</taxon>
        <taxon>Marmotini</taxon>
        <taxon>Marmota</taxon>
    </lineage>
</organism>
<protein>
    <submittedName>
        <fullName evidence="2">Uncharacterized protein</fullName>
    </submittedName>
</protein>
<gene>
    <name evidence="1" type="ORF">GHT09_009934</name>
    <name evidence="2" type="ORF">MONAX_5E021005</name>
</gene>
<sequence length="93" mass="10187">MAQGTNSHHGCTTICVNEEVNVTYITGQPRQAHCAEQHLAWIRISKETEAGLEDWKKSLVLGGGRRGGLLSGNQCLVASETDIIQNEVIEKKQ</sequence>
<reference evidence="2 3" key="1">
    <citation type="submission" date="2019-04" db="EMBL/GenBank/DDBJ databases">
        <authorList>
            <person name="Alioto T."/>
            <person name="Alioto T."/>
        </authorList>
    </citation>
    <scope>NUCLEOTIDE SEQUENCE [LARGE SCALE GENOMIC DNA]</scope>
</reference>
<proteinExistence type="predicted"/>
<dbReference type="Proteomes" id="UP000335636">
    <property type="component" value="Unassembled WGS sequence"/>
</dbReference>
<name>A0A5E4CUX0_MARMO</name>
<dbReference type="Proteomes" id="UP000662637">
    <property type="component" value="Unassembled WGS sequence"/>
</dbReference>
<reference evidence="1" key="2">
    <citation type="submission" date="2020-08" db="EMBL/GenBank/DDBJ databases">
        <authorList>
            <person name="Shumante A."/>
            <person name="Zimin A.V."/>
            <person name="Puiu D."/>
            <person name="Salzberg S.L."/>
        </authorList>
    </citation>
    <scope>NUCLEOTIDE SEQUENCE</scope>
    <source>
        <strain evidence="1">WC2-LM</strain>
        <tissue evidence="1">Liver</tissue>
    </source>
</reference>
<dbReference type="EMBL" id="CABDUW010002133">
    <property type="protein sequence ID" value="VTJ85618.1"/>
    <property type="molecule type" value="Genomic_DNA"/>
</dbReference>
<evidence type="ECO:0000313" key="2">
    <source>
        <dbReference type="EMBL" id="VTJ85618.1"/>
    </source>
</evidence>
<evidence type="ECO:0000313" key="1">
    <source>
        <dbReference type="EMBL" id="KAF7478911.1"/>
    </source>
</evidence>
<evidence type="ECO:0000313" key="3">
    <source>
        <dbReference type="Proteomes" id="UP000335636"/>
    </source>
</evidence>
<dbReference type="AlphaFoldDB" id="A0A5E4CUX0"/>
<keyword evidence="3" id="KW-1185">Reference proteome</keyword>
<dbReference type="EMBL" id="WJEC01001431">
    <property type="protein sequence ID" value="KAF7478911.1"/>
    <property type="molecule type" value="Genomic_DNA"/>
</dbReference>
<accession>A0A5E4CUX0</accession>